<accession>A0ABZ2DNM3</accession>
<proteinExistence type="predicted"/>
<protein>
    <submittedName>
        <fullName evidence="1">DUF2303 family protein</fullName>
    </submittedName>
</protein>
<dbReference type="EMBL" id="CP145163">
    <property type="protein sequence ID" value="WWC09878.1"/>
    <property type="molecule type" value="Genomic_DNA"/>
</dbReference>
<evidence type="ECO:0000313" key="2">
    <source>
        <dbReference type="Proteomes" id="UP001350972"/>
    </source>
</evidence>
<organism evidence="1 2">
    <name type="scientific">Raoultella ornithinolytica</name>
    <name type="common">Klebsiella ornithinolytica</name>
    <dbReference type="NCBI Taxonomy" id="54291"/>
    <lineage>
        <taxon>Bacteria</taxon>
        <taxon>Pseudomonadati</taxon>
        <taxon>Pseudomonadota</taxon>
        <taxon>Gammaproteobacteria</taxon>
        <taxon>Enterobacterales</taxon>
        <taxon>Enterobacteriaceae</taxon>
        <taxon>Klebsiella/Raoultella group</taxon>
        <taxon>Raoultella</taxon>
    </lineage>
</organism>
<dbReference type="InterPro" id="IPR019276">
    <property type="entry name" value="DUF2303"/>
</dbReference>
<sequence>MSQLNGDAIEKIQELTLAAVHTQELKTTLCPTVMLPSGYGIESLERFNLHRFRFRGALETTSIADFVRYSVGYAVTDTPARCFIDAESMSARAVFNIGSLDEPGHADNVASIRLKKTAPFRALLAINGDRLSQKQIAEWLEDWSDFLLAFDAEGGTMDISKAAQAVRRVTIQQTNQADHEDSDFAGKKSLMQSVEASSKDVMPVAFEFKCIPYEGLGERRFSLRNSLLKSSEPVFVLRIVQLEAQEEEMANEFRDLLVAQFDNKPVDTFIGNFKA</sequence>
<gene>
    <name evidence="1" type="ORF">LM286_16045</name>
</gene>
<keyword evidence="2" id="KW-1185">Reference proteome</keyword>
<name>A0ABZ2DNM3_RAOOR</name>
<dbReference type="RefSeq" id="WP_132467259.1">
    <property type="nucleotide sequence ID" value="NZ_CP145156.1"/>
</dbReference>
<reference evidence="1 2" key="1">
    <citation type="submission" date="2024-02" db="EMBL/GenBank/DDBJ databases">
        <title>Tn5403 promotes plasmid rearrangements and degradation of the Klebsiella pneumoniae carbapenemase (KPC) transposon Tn4401.</title>
        <authorList>
            <person name="Sheppard A.E."/>
            <person name="Barry K.E."/>
            <person name="Parikh H.I."/>
            <person name="Vegesana K."/>
            <person name="Sebra R."/>
            <person name="George S."/>
            <person name="Sanderson N.D."/>
            <person name="Stoesser N."/>
            <person name="Eyre D.W."/>
            <person name="Crook D.W."/>
            <person name="Walker A.S."/>
            <person name="Mathers A.J."/>
        </authorList>
    </citation>
    <scope>NUCLEOTIDE SEQUENCE [LARGE SCALE GENOMIC DNA]</scope>
    <source>
        <strain evidence="1 2">CAV1921</strain>
    </source>
</reference>
<evidence type="ECO:0000313" key="1">
    <source>
        <dbReference type="EMBL" id="WWC09878.1"/>
    </source>
</evidence>
<dbReference type="Proteomes" id="UP001350972">
    <property type="component" value="Chromosome"/>
</dbReference>
<dbReference type="Pfam" id="PF10065">
    <property type="entry name" value="DUF2303"/>
    <property type="match status" value="1"/>
</dbReference>